<accession>U5MYB1</accession>
<reference evidence="1 2" key="1">
    <citation type="journal article" date="2013" name="Genome Announc.">
        <title>Complete Genome Sequence of the Solvent Producer Clostridium saccharobutylicum NCP262 (DSM 13864).</title>
        <authorList>
            <person name="Poehlein A."/>
            <person name="Hartwich K."/>
            <person name="Krabben P."/>
            <person name="Ehrenreich A."/>
            <person name="Liebl W."/>
            <person name="Durre P."/>
            <person name="Gottschalk G."/>
            <person name="Daniel R."/>
        </authorList>
    </citation>
    <scope>NUCLEOTIDE SEQUENCE [LARGE SCALE GENOMIC DNA]</scope>
    <source>
        <strain evidence="1">DSM 13864</strain>
    </source>
</reference>
<name>U5MYB1_CLOSA</name>
<evidence type="ECO:0000313" key="2">
    <source>
        <dbReference type="Proteomes" id="UP000017118"/>
    </source>
</evidence>
<dbReference type="KEGG" id="csb:CLSA_c36700"/>
<dbReference type="PATRIC" id="fig|1345695.3.peg.3655"/>
<dbReference type="HOGENOM" id="CLU_3231897_0_0_9"/>
<evidence type="ECO:0000313" key="1">
    <source>
        <dbReference type="EMBL" id="AGX44631.1"/>
    </source>
</evidence>
<keyword evidence="2" id="KW-1185">Reference proteome</keyword>
<dbReference type="EMBL" id="CP006721">
    <property type="protein sequence ID" value="AGX44631.1"/>
    <property type="molecule type" value="Genomic_DNA"/>
</dbReference>
<gene>
    <name evidence="1" type="ORF">CLSA_c36700</name>
</gene>
<dbReference type="AlphaFoldDB" id="U5MYB1"/>
<proteinExistence type="predicted"/>
<dbReference type="Proteomes" id="UP000017118">
    <property type="component" value="Chromosome"/>
</dbReference>
<dbReference type="GeneID" id="79984104"/>
<sequence length="43" mass="5250">MLRGKYQLRKKKIKLKSIKVLLFIKNYTKSWKFTGEESQMMNI</sequence>
<organism evidence="1 2">
    <name type="scientific">Clostridium saccharobutylicum DSM 13864</name>
    <dbReference type="NCBI Taxonomy" id="1345695"/>
    <lineage>
        <taxon>Bacteria</taxon>
        <taxon>Bacillati</taxon>
        <taxon>Bacillota</taxon>
        <taxon>Clostridia</taxon>
        <taxon>Eubacteriales</taxon>
        <taxon>Clostridiaceae</taxon>
        <taxon>Clostridium</taxon>
    </lineage>
</organism>
<dbReference type="RefSeq" id="WP_022748289.1">
    <property type="nucleotide sequence ID" value="NC_022571.1"/>
</dbReference>
<protein>
    <submittedName>
        <fullName evidence="1">Uncharacterized protein</fullName>
    </submittedName>
</protein>